<evidence type="ECO:0000313" key="3">
    <source>
        <dbReference type="Proteomes" id="UP001221898"/>
    </source>
</evidence>
<keyword evidence="3" id="KW-1185">Reference proteome</keyword>
<comment type="caution">
    <text evidence="2">The sequence shown here is derived from an EMBL/GenBank/DDBJ whole genome shotgun (WGS) entry which is preliminary data.</text>
</comment>
<sequence length="112" mass="12361">MLDSDVVANERLRSLKDLCGQIKEKENWKQTVLATNLPRNSIYWQNNEFEATVTACPRVPLAESAAVHPVMMPAARCGLTGAATRSHAHRSRQSGTRPRGREPTFAHPPSVA</sequence>
<organism evidence="2 3">
    <name type="scientific">Aldrovandia affinis</name>
    <dbReference type="NCBI Taxonomy" id="143900"/>
    <lineage>
        <taxon>Eukaryota</taxon>
        <taxon>Metazoa</taxon>
        <taxon>Chordata</taxon>
        <taxon>Craniata</taxon>
        <taxon>Vertebrata</taxon>
        <taxon>Euteleostomi</taxon>
        <taxon>Actinopterygii</taxon>
        <taxon>Neopterygii</taxon>
        <taxon>Teleostei</taxon>
        <taxon>Notacanthiformes</taxon>
        <taxon>Halosauridae</taxon>
        <taxon>Aldrovandia</taxon>
    </lineage>
</organism>
<dbReference type="EMBL" id="JAINUG010000069">
    <property type="protein sequence ID" value="KAJ8401615.1"/>
    <property type="molecule type" value="Genomic_DNA"/>
</dbReference>
<evidence type="ECO:0000313" key="2">
    <source>
        <dbReference type="EMBL" id="KAJ8401615.1"/>
    </source>
</evidence>
<accession>A0AAD7SFF9</accession>
<dbReference type="Proteomes" id="UP001221898">
    <property type="component" value="Unassembled WGS sequence"/>
</dbReference>
<evidence type="ECO:0000256" key="1">
    <source>
        <dbReference type="SAM" id="MobiDB-lite"/>
    </source>
</evidence>
<name>A0AAD7SFF9_9TELE</name>
<gene>
    <name evidence="2" type="ORF">AAFF_G00379320</name>
</gene>
<proteinExistence type="predicted"/>
<protein>
    <submittedName>
        <fullName evidence="2">Uncharacterized protein</fullName>
    </submittedName>
</protein>
<dbReference type="AlphaFoldDB" id="A0AAD7SFF9"/>
<reference evidence="2" key="1">
    <citation type="journal article" date="2023" name="Science">
        <title>Genome structures resolve the early diversification of teleost fishes.</title>
        <authorList>
            <person name="Parey E."/>
            <person name="Louis A."/>
            <person name="Montfort J."/>
            <person name="Bouchez O."/>
            <person name="Roques C."/>
            <person name="Iampietro C."/>
            <person name="Lluch J."/>
            <person name="Castinel A."/>
            <person name="Donnadieu C."/>
            <person name="Desvignes T."/>
            <person name="Floi Bucao C."/>
            <person name="Jouanno E."/>
            <person name="Wen M."/>
            <person name="Mejri S."/>
            <person name="Dirks R."/>
            <person name="Jansen H."/>
            <person name="Henkel C."/>
            <person name="Chen W.J."/>
            <person name="Zahm M."/>
            <person name="Cabau C."/>
            <person name="Klopp C."/>
            <person name="Thompson A.W."/>
            <person name="Robinson-Rechavi M."/>
            <person name="Braasch I."/>
            <person name="Lecointre G."/>
            <person name="Bobe J."/>
            <person name="Postlethwait J.H."/>
            <person name="Berthelot C."/>
            <person name="Roest Crollius H."/>
            <person name="Guiguen Y."/>
        </authorList>
    </citation>
    <scope>NUCLEOTIDE SEQUENCE</scope>
    <source>
        <strain evidence="2">NC1722</strain>
    </source>
</reference>
<feature type="region of interest" description="Disordered" evidence="1">
    <location>
        <begin position="81"/>
        <end position="112"/>
    </location>
</feature>